<dbReference type="Gene3D" id="1.20.1560.10">
    <property type="entry name" value="ABC transporter type 1, transmembrane domain"/>
    <property type="match status" value="2"/>
</dbReference>
<keyword evidence="3 8" id="KW-0812">Transmembrane</keyword>
<evidence type="ECO:0000256" key="8">
    <source>
        <dbReference type="SAM" id="Phobius"/>
    </source>
</evidence>
<name>A0AAV4LLN4_BABCB</name>
<feature type="transmembrane region" description="Helical" evidence="8">
    <location>
        <begin position="317"/>
        <end position="338"/>
    </location>
</feature>
<dbReference type="GeneID" id="94192207"/>
<dbReference type="InterPro" id="IPR003593">
    <property type="entry name" value="AAA+_ATPase"/>
</dbReference>
<protein>
    <submittedName>
        <fullName evidence="11">ABC transporter family protein</fullName>
    </submittedName>
</protein>
<dbReference type="GO" id="GO:0140359">
    <property type="term" value="F:ABC-type transporter activity"/>
    <property type="evidence" value="ECO:0007669"/>
    <property type="project" value="InterPro"/>
</dbReference>
<dbReference type="SUPFAM" id="SSF52540">
    <property type="entry name" value="P-loop containing nucleoside triphosphate hydrolases"/>
    <property type="match status" value="2"/>
</dbReference>
<dbReference type="GO" id="GO:0016887">
    <property type="term" value="F:ATP hydrolysis activity"/>
    <property type="evidence" value="ECO:0007669"/>
    <property type="project" value="InterPro"/>
</dbReference>
<keyword evidence="12" id="KW-1185">Reference proteome</keyword>
<reference evidence="11 12" key="1">
    <citation type="submission" date="2021-06" db="EMBL/GenBank/DDBJ databases">
        <title>Genome sequence of Babesia caballi.</title>
        <authorList>
            <person name="Yamagishi J."/>
            <person name="Kidaka T."/>
            <person name="Ochi A."/>
        </authorList>
    </citation>
    <scope>NUCLEOTIDE SEQUENCE [LARGE SCALE GENOMIC DNA]</scope>
    <source>
        <strain evidence="11">USDA-D6B2</strain>
    </source>
</reference>
<evidence type="ECO:0000256" key="2">
    <source>
        <dbReference type="ARBA" id="ARBA00022448"/>
    </source>
</evidence>
<feature type="transmembrane region" description="Helical" evidence="8">
    <location>
        <begin position="843"/>
        <end position="865"/>
    </location>
</feature>
<dbReference type="PANTHER" id="PTHR24223">
    <property type="entry name" value="ATP-BINDING CASSETTE SUB-FAMILY C"/>
    <property type="match status" value="1"/>
</dbReference>
<evidence type="ECO:0000256" key="6">
    <source>
        <dbReference type="ARBA" id="ARBA00022989"/>
    </source>
</evidence>
<keyword evidence="4" id="KW-0547">Nucleotide-binding</keyword>
<dbReference type="PROSITE" id="PS50929">
    <property type="entry name" value="ABC_TM1F"/>
    <property type="match status" value="2"/>
</dbReference>
<dbReference type="InterPro" id="IPR003439">
    <property type="entry name" value="ABC_transporter-like_ATP-bd"/>
</dbReference>
<organism evidence="11 12">
    <name type="scientific">Babesia caballi</name>
    <dbReference type="NCBI Taxonomy" id="5871"/>
    <lineage>
        <taxon>Eukaryota</taxon>
        <taxon>Sar</taxon>
        <taxon>Alveolata</taxon>
        <taxon>Apicomplexa</taxon>
        <taxon>Aconoidasida</taxon>
        <taxon>Piroplasmida</taxon>
        <taxon>Babesiidae</taxon>
        <taxon>Babesia</taxon>
    </lineage>
</organism>
<keyword evidence="6 8" id="KW-1133">Transmembrane helix</keyword>
<dbReference type="InterPro" id="IPR027417">
    <property type="entry name" value="P-loop_NTPase"/>
</dbReference>
<dbReference type="InterPro" id="IPR011527">
    <property type="entry name" value="ABC1_TM_dom"/>
</dbReference>
<feature type="transmembrane region" description="Helical" evidence="8">
    <location>
        <begin position="136"/>
        <end position="156"/>
    </location>
</feature>
<evidence type="ECO:0000256" key="1">
    <source>
        <dbReference type="ARBA" id="ARBA00004370"/>
    </source>
</evidence>
<keyword evidence="5" id="KW-0067">ATP-binding</keyword>
<evidence type="ECO:0000256" key="3">
    <source>
        <dbReference type="ARBA" id="ARBA00022692"/>
    </source>
</evidence>
<dbReference type="SUPFAM" id="SSF90123">
    <property type="entry name" value="ABC transporter transmembrane region"/>
    <property type="match status" value="2"/>
</dbReference>
<dbReference type="GO" id="GO:0005524">
    <property type="term" value="F:ATP binding"/>
    <property type="evidence" value="ECO:0007669"/>
    <property type="project" value="UniProtKB-KW"/>
</dbReference>
<dbReference type="Proteomes" id="UP001497744">
    <property type="component" value="Unassembled WGS sequence"/>
</dbReference>
<evidence type="ECO:0000259" key="9">
    <source>
        <dbReference type="PROSITE" id="PS50893"/>
    </source>
</evidence>
<feature type="transmembrane region" description="Helical" evidence="8">
    <location>
        <begin position="168"/>
        <end position="187"/>
    </location>
</feature>
<dbReference type="InterPro" id="IPR036640">
    <property type="entry name" value="ABC1_TM_sf"/>
</dbReference>
<dbReference type="SMART" id="SM00382">
    <property type="entry name" value="AAA"/>
    <property type="match status" value="2"/>
</dbReference>
<dbReference type="Pfam" id="PF00005">
    <property type="entry name" value="ABC_tran"/>
    <property type="match status" value="2"/>
</dbReference>
<evidence type="ECO:0000313" key="12">
    <source>
        <dbReference type="Proteomes" id="UP001497744"/>
    </source>
</evidence>
<feature type="transmembrane region" description="Helical" evidence="8">
    <location>
        <begin position="1100"/>
        <end position="1119"/>
    </location>
</feature>
<feature type="transmembrane region" description="Helical" evidence="8">
    <location>
        <begin position="918"/>
        <end position="938"/>
    </location>
</feature>
<evidence type="ECO:0000313" key="11">
    <source>
        <dbReference type="EMBL" id="GIX60724.1"/>
    </source>
</evidence>
<proteinExistence type="predicted"/>
<dbReference type="RefSeq" id="XP_067712795.1">
    <property type="nucleotide sequence ID" value="XM_067856694.1"/>
</dbReference>
<dbReference type="InterPro" id="IPR050173">
    <property type="entry name" value="ABC_transporter_C-like"/>
</dbReference>
<comment type="caution">
    <text evidence="11">The sequence shown here is derived from an EMBL/GenBank/DDBJ whole genome shotgun (WGS) entry which is preliminary data.</text>
</comment>
<keyword evidence="2" id="KW-0813">Transport</keyword>
<sequence>MAYNSSATTDEAFSSDALEAESDIYAEASSLEEGNATYFDDKGIFNFLFMRWVPFWARKLTRSLCDAEKVHPLPKADQISYWQPIFSKHVSDGLLRLEKEDAERFARNRASKEAKPYGYILMRALLLTFWRRMSIIVVGMILMNILNVATAVLLKYLLDFISDKGSKLMIITSLVGVIVLAELFHSISEQHLLFYNTRLEHVMESALSLTIFQHGLCHRKSYSSAFEHTGKVDGCKDIIHSYPQGDSRCAHNPLSCPARRYQNRELPPSMYTYFYIDSAHLSHFPEAIIIIIRFLCTFISGMILIRTQIGMKVRTPVLMVLAVIFSMIVIELLNGHLLRHMLQCKDRRITTTSDIVSHLNLLRAMGMEDVGYNTIDNARNDELSILKTRTSLYSINTTLIASLGVAVFLFILLDYIREMKTTELGTTFDVTAPITLYFVINKIVSSVENLPKTIKVIVEARTSYIRIETFLRSCSPNYYQGSLCVPGAPNPNADLSVLYSSSGSLNPDTLVVYENATFSWINTREDTLKCVNDQHAVFMDLNFVLRKGDVKIITGAQGCGKTSFIKSILGEMSLVSGSMVVAPLSTGMPIFYTPQEVWLPGSDIRSIITFGYAFNEEIYWRAVEAVELLSDFNSWADGDSRVISENGYSLSGGQRVRLSLARALYAYLLFSKANESLDNPCCFLMCLDEPFNGLDSTVAKSIFKNLFNRESGLLVRDDVSVVMAASKMNLDICFSGADVENMYTITIHHICDKTLTYGRSVELYIERGDCESADNPHPPSVGLLRKASSLSRLPPDILSLCEVGYITPMKSRYTLYKDPGTPRQPKSVDIECQNRLCVTTSAYWTYFSAMGYLCCGIVFVTLLAANLLEKANSIWVADWCDSIKKMGGMETGHNVVNTSTILEKHEHMAFVITLLSSGYMTCIFVGMVMVVIGNILCCRRLHEFALNSIFNKSSSVLKLKKAIGAVVTFFSYDISYIDEYLSHSFTSALFCILNIVFQFSTICYTIPIASPFPICLFALLYYFVIRTYNRASKKLQVLTLDAVSDINAVYSNVIAGSSLYRSYRKEKQCMKTIYSRSDSYYRVKFMKLSVTTWVMVDAKLSTCAMICLVSSIPIFYGYFAGKKVDIGHLGLGISLCMGFNSVLTSFIFNLTSLEKQMCSMSRYENYFIQNKFSLREKFDSMNETIMSGHFGAGGQKEADVKKRGMLVKRRKNEYRNAMFRKYRSLLSSLFYRPKIDIVDALAYLPEDHTTLRLNNVSVPERVKSDGDPKSYILHGITASANAGNIIGIVGRTGAGKSTLLRVFQNIARKREGEVLLDGRDLNTIPRKVLRHVIGVLPQIPFIFKGWTLRRFLDPRMLYSDSEIMTALECCGLLEFVKQLHDGSGLDTILIPENVQVRGGLYLSPPLLRLSGYNRCNLYCGGSWDCSQRDTTLTGVFSTNQLRLLTFARLVLYRKSYRVLLIDEPPSDNCADKDDSELFETSESAPADVGLPIYDLVKLYFSHCTTFIVAHDKNALKSCSSVWVMQKGMLVNEWSTEEFLSNKSEVTRGTGEA</sequence>
<gene>
    <name evidence="11" type="ORF">BcabD6B2_01590</name>
</gene>
<keyword evidence="7 8" id="KW-0472">Membrane</keyword>
<evidence type="ECO:0000256" key="5">
    <source>
        <dbReference type="ARBA" id="ARBA00022840"/>
    </source>
</evidence>
<feature type="transmembrane region" description="Helical" evidence="8">
    <location>
        <begin position="997"/>
        <end position="1024"/>
    </location>
</feature>
<feature type="domain" description="ABC transmembrane type-1" evidence="10">
    <location>
        <begin position="857"/>
        <end position="1155"/>
    </location>
</feature>
<accession>A0AAV4LLN4</accession>
<feature type="transmembrane region" description="Helical" evidence="8">
    <location>
        <begin position="392"/>
        <end position="413"/>
    </location>
</feature>
<dbReference type="PROSITE" id="PS00211">
    <property type="entry name" value="ABC_TRANSPORTER_1"/>
    <property type="match status" value="1"/>
</dbReference>
<dbReference type="Gene3D" id="3.40.50.300">
    <property type="entry name" value="P-loop containing nucleotide triphosphate hydrolases"/>
    <property type="match status" value="2"/>
</dbReference>
<evidence type="ECO:0000259" key="10">
    <source>
        <dbReference type="PROSITE" id="PS50929"/>
    </source>
</evidence>
<evidence type="ECO:0000256" key="4">
    <source>
        <dbReference type="ARBA" id="ARBA00022741"/>
    </source>
</evidence>
<feature type="transmembrane region" description="Helical" evidence="8">
    <location>
        <begin position="287"/>
        <end position="305"/>
    </location>
</feature>
<dbReference type="PROSITE" id="PS50893">
    <property type="entry name" value="ABC_TRANSPORTER_2"/>
    <property type="match status" value="2"/>
</dbReference>
<dbReference type="GO" id="GO:0016020">
    <property type="term" value="C:membrane"/>
    <property type="evidence" value="ECO:0007669"/>
    <property type="project" value="UniProtKB-SubCell"/>
</dbReference>
<dbReference type="InterPro" id="IPR017871">
    <property type="entry name" value="ABC_transporter-like_CS"/>
</dbReference>
<feature type="domain" description="ABC transporter" evidence="9">
    <location>
        <begin position="1251"/>
        <end position="1551"/>
    </location>
</feature>
<dbReference type="Pfam" id="PF00664">
    <property type="entry name" value="ABC_membrane"/>
    <property type="match status" value="2"/>
</dbReference>
<feature type="domain" description="ABC transporter" evidence="9">
    <location>
        <begin position="523"/>
        <end position="784"/>
    </location>
</feature>
<feature type="domain" description="ABC transmembrane type-1" evidence="10">
    <location>
        <begin position="135"/>
        <end position="413"/>
    </location>
</feature>
<comment type="subcellular location">
    <subcellularLocation>
        <location evidence="1">Membrane</location>
    </subcellularLocation>
</comment>
<dbReference type="EMBL" id="BPLF01000001">
    <property type="protein sequence ID" value="GIX60724.1"/>
    <property type="molecule type" value="Genomic_DNA"/>
</dbReference>
<feature type="transmembrane region" description="Helical" evidence="8">
    <location>
        <begin position="1131"/>
        <end position="1153"/>
    </location>
</feature>
<evidence type="ECO:0000256" key="7">
    <source>
        <dbReference type="ARBA" id="ARBA00023136"/>
    </source>
</evidence>